<keyword evidence="4" id="KW-1185">Reference proteome</keyword>
<dbReference type="GO" id="GO:0032456">
    <property type="term" value="P:endocytic recycling"/>
    <property type="evidence" value="ECO:0007669"/>
    <property type="project" value="TreeGrafter"/>
</dbReference>
<evidence type="ECO:0000259" key="2">
    <source>
        <dbReference type="Pfam" id="PF04129"/>
    </source>
</evidence>
<evidence type="ECO:0000313" key="3">
    <source>
        <dbReference type="EMBL" id="MPC55113.1"/>
    </source>
</evidence>
<name>A0A5B7GCW2_PORTR</name>
<accession>A0A5B7GCW2</accession>
<feature type="domain" description="Vps52 coiled-coil" evidence="2">
    <location>
        <begin position="1"/>
        <end position="139"/>
    </location>
</feature>
<evidence type="ECO:0000256" key="1">
    <source>
        <dbReference type="ARBA" id="ARBA00017083"/>
    </source>
</evidence>
<dbReference type="Proteomes" id="UP000324222">
    <property type="component" value="Unassembled WGS sequence"/>
</dbReference>
<organism evidence="3 4">
    <name type="scientific">Portunus trituberculatus</name>
    <name type="common">Swimming crab</name>
    <name type="synonym">Neptunus trituberculatus</name>
    <dbReference type="NCBI Taxonomy" id="210409"/>
    <lineage>
        <taxon>Eukaryota</taxon>
        <taxon>Metazoa</taxon>
        <taxon>Ecdysozoa</taxon>
        <taxon>Arthropoda</taxon>
        <taxon>Crustacea</taxon>
        <taxon>Multicrustacea</taxon>
        <taxon>Malacostraca</taxon>
        <taxon>Eumalacostraca</taxon>
        <taxon>Eucarida</taxon>
        <taxon>Decapoda</taxon>
        <taxon>Pleocyemata</taxon>
        <taxon>Brachyura</taxon>
        <taxon>Eubrachyura</taxon>
        <taxon>Portunoidea</taxon>
        <taxon>Portunidae</taxon>
        <taxon>Portuninae</taxon>
        <taxon>Portunus</taxon>
    </lineage>
</organism>
<dbReference type="InterPro" id="IPR007258">
    <property type="entry name" value="Vps52"/>
</dbReference>
<dbReference type="Pfam" id="PF04129">
    <property type="entry name" value="Vps52_CC"/>
    <property type="match status" value="1"/>
</dbReference>
<comment type="caution">
    <text evidence="3">The sequence shown here is derived from an EMBL/GenBank/DDBJ whole genome shotgun (WGS) entry which is preliminary data.</text>
</comment>
<dbReference type="GO" id="GO:0005829">
    <property type="term" value="C:cytosol"/>
    <property type="evidence" value="ECO:0007669"/>
    <property type="project" value="GOC"/>
</dbReference>
<dbReference type="GO" id="GO:0042147">
    <property type="term" value="P:retrograde transport, endosome to Golgi"/>
    <property type="evidence" value="ECO:0007669"/>
    <property type="project" value="TreeGrafter"/>
</dbReference>
<reference evidence="3 4" key="1">
    <citation type="submission" date="2019-05" db="EMBL/GenBank/DDBJ databases">
        <title>Another draft genome of Portunus trituberculatus and its Hox gene families provides insights of decapod evolution.</title>
        <authorList>
            <person name="Jeong J.-H."/>
            <person name="Song I."/>
            <person name="Kim S."/>
            <person name="Choi T."/>
            <person name="Kim D."/>
            <person name="Ryu S."/>
            <person name="Kim W."/>
        </authorList>
    </citation>
    <scope>NUCLEOTIDE SEQUENCE [LARGE SCALE GENOMIC DNA]</scope>
    <source>
        <tissue evidence="3">Muscle</tissue>
    </source>
</reference>
<dbReference type="GO" id="GO:0000938">
    <property type="term" value="C:GARP complex"/>
    <property type="evidence" value="ECO:0007669"/>
    <property type="project" value="TreeGrafter"/>
</dbReference>
<dbReference type="GO" id="GO:0007041">
    <property type="term" value="P:lysosomal transport"/>
    <property type="evidence" value="ECO:0007669"/>
    <property type="project" value="TreeGrafter"/>
</dbReference>
<dbReference type="PANTHER" id="PTHR14190:SF7">
    <property type="entry name" value="VACUOLAR PROTEIN SORTING-ASSOCIATED PROTEIN 52 HOMOLOG"/>
    <property type="match status" value="1"/>
</dbReference>
<dbReference type="PANTHER" id="PTHR14190">
    <property type="entry name" value="SUPPRESSOR OF ACTIN MUTATIONS 2/VACUOLAR PROTEIN SORTING 52"/>
    <property type="match status" value="1"/>
</dbReference>
<protein>
    <recommendedName>
        <fullName evidence="1">Vacuolar protein sorting-associated protein 52 homolog</fullName>
    </recommendedName>
</protein>
<dbReference type="AlphaFoldDB" id="A0A5B7GCW2"/>
<dbReference type="GO" id="GO:0019905">
    <property type="term" value="F:syntaxin binding"/>
    <property type="evidence" value="ECO:0007669"/>
    <property type="project" value="TreeGrafter"/>
</dbReference>
<proteinExistence type="predicted"/>
<gene>
    <name evidence="3" type="primary">VPS52_2</name>
    <name evidence="3" type="ORF">E2C01_049047</name>
</gene>
<dbReference type="EMBL" id="VSRR010012905">
    <property type="protein sequence ID" value="MPC55113.1"/>
    <property type="molecule type" value="Genomic_DNA"/>
</dbReference>
<dbReference type="InterPro" id="IPR048319">
    <property type="entry name" value="Vps52_CC"/>
</dbReference>
<sequence>MLEGFLTHLSTISQEIQSLQEQSASINVQLTNRKQVHVEMSTFIDQLMVPEIMIQHILNTPVTDNLFMQQLKALNQKSKFIKEQNFRDAHSCQDVQDIVDKLTVKAVTKIREYLLQKIYQFRKPLSNYQIPQNAMIKHK</sequence>
<dbReference type="OrthoDB" id="19482at2759"/>
<evidence type="ECO:0000313" key="4">
    <source>
        <dbReference type="Proteomes" id="UP000324222"/>
    </source>
</evidence>
<dbReference type="GO" id="GO:0006896">
    <property type="term" value="P:Golgi to vacuole transport"/>
    <property type="evidence" value="ECO:0007669"/>
    <property type="project" value="TreeGrafter"/>
</dbReference>